<keyword evidence="2" id="KW-1185">Reference proteome</keyword>
<name>A0A7M3MJD2_9BACT</name>
<dbReference type="EMBL" id="QMIE01000001">
    <property type="protein sequence ID" value="TVM19904.1"/>
    <property type="molecule type" value="Genomic_DNA"/>
</dbReference>
<sequence>MQRIPLSLAAPEMVLAKPVQREDGMVLLAQGTELSTTLITRLDSMGVEHIVVEGNPVDMDGLLALSTRTRDDLDRLFRKHTDNEFMMKLKAHLVEYFQLKAAAQAANAAQAGNEQDDEGAS</sequence>
<dbReference type="OrthoDB" id="9799356at2"/>
<comment type="caution">
    <text evidence="1">The sequence shown here is derived from an EMBL/GenBank/DDBJ whole genome shotgun (WGS) entry which is preliminary data.</text>
</comment>
<gene>
    <name evidence="1" type="ORF">DPQ33_01365</name>
</gene>
<evidence type="ECO:0000313" key="1">
    <source>
        <dbReference type="EMBL" id="TVM19904.1"/>
    </source>
</evidence>
<protein>
    <submittedName>
        <fullName evidence="1">Uncharacterized protein</fullName>
    </submittedName>
</protein>
<proteinExistence type="predicted"/>
<evidence type="ECO:0000313" key="2">
    <source>
        <dbReference type="Proteomes" id="UP000448292"/>
    </source>
</evidence>
<dbReference type="AlphaFoldDB" id="A0A7M3MJD2"/>
<dbReference type="Proteomes" id="UP000448292">
    <property type="component" value="Unassembled WGS sequence"/>
</dbReference>
<reference evidence="1 2" key="1">
    <citation type="submission" date="2018-06" db="EMBL/GenBank/DDBJ databases">
        <title>Complete genome of Desulfovibrio indonesiensis P37SLT.</title>
        <authorList>
            <person name="Crispim J.S."/>
            <person name="Vidigal P.M.P."/>
            <person name="Silva L.C.F."/>
            <person name="Laguardia C.N."/>
            <person name="Araujo L.C."/>
            <person name="Dias R.S."/>
            <person name="Sousa M.P."/>
            <person name="Paula S.O."/>
            <person name="Silva C."/>
        </authorList>
    </citation>
    <scope>NUCLEOTIDE SEQUENCE [LARGE SCALE GENOMIC DNA]</scope>
    <source>
        <strain evidence="1 2">P37SLT</strain>
    </source>
</reference>
<dbReference type="RefSeq" id="WP_144301365.1">
    <property type="nucleotide sequence ID" value="NZ_QMIE01000001.1"/>
</dbReference>
<organism evidence="1 2">
    <name type="scientific">Oceanidesulfovibrio indonesiensis</name>
    <dbReference type="NCBI Taxonomy" id="54767"/>
    <lineage>
        <taxon>Bacteria</taxon>
        <taxon>Pseudomonadati</taxon>
        <taxon>Thermodesulfobacteriota</taxon>
        <taxon>Desulfovibrionia</taxon>
        <taxon>Desulfovibrionales</taxon>
        <taxon>Desulfovibrionaceae</taxon>
        <taxon>Oceanidesulfovibrio</taxon>
    </lineage>
</organism>
<accession>A0A7M3MJD2</accession>